<dbReference type="SUPFAM" id="SSF54197">
    <property type="entry name" value="HIT-like"/>
    <property type="match status" value="1"/>
</dbReference>
<dbReference type="InParanoid" id="A0A7L9FK59"/>
<evidence type="ECO:0000259" key="4">
    <source>
        <dbReference type="PROSITE" id="PS51084"/>
    </source>
</evidence>
<accession>A0A7L9FK59</accession>
<feature type="short sequence motif" description="Histidine triad motif" evidence="2 3">
    <location>
        <begin position="98"/>
        <end position="102"/>
    </location>
</feature>
<evidence type="ECO:0000313" key="6">
    <source>
        <dbReference type="Proteomes" id="UP000594121"/>
    </source>
</evidence>
<dbReference type="KEGG" id="thel:IG193_02720"/>
<dbReference type="InterPro" id="IPR039384">
    <property type="entry name" value="HINT"/>
</dbReference>
<dbReference type="InterPro" id="IPR011146">
    <property type="entry name" value="HIT-like"/>
</dbReference>
<evidence type="ECO:0000313" key="5">
    <source>
        <dbReference type="EMBL" id="QOJ79393.1"/>
    </source>
</evidence>
<organism evidence="5 6">
    <name type="scientific">Infirmifilum lucidum</name>
    <dbReference type="NCBI Taxonomy" id="2776706"/>
    <lineage>
        <taxon>Archaea</taxon>
        <taxon>Thermoproteota</taxon>
        <taxon>Thermoprotei</taxon>
        <taxon>Thermofilales</taxon>
        <taxon>Thermofilaceae</taxon>
        <taxon>Infirmifilum</taxon>
    </lineage>
</organism>
<keyword evidence="6" id="KW-1185">Reference proteome</keyword>
<dbReference type="GO" id="GO:0003824">
    <property type="term" value="F:catalytic activity"/>
    <property type="evidence" value="ECO:0007669"/>
    <property type="project" value="InterPro"/>
</dbReference>
<dbReference type="PANTHER" id="PTHR46648:SF1">
    <property type="entry name" value="ADENOSINE 5'-MONOPHOSPHORAMIDASE HNT1"/>
    <property type="match status" value="1"/>
</dbReference>
<dbReference type="AlphaFoldDB" id="A0A7L9FK59"/>
<protein>
    <submittedName>
        <fullName evidence="5">HIT family protein</fullName>
    </submittedName>
</protein>
<dbReference type="GO" id="GO:0009117">
    <property type="term" value="P:nucleotide metabolic process"/>
    <property type="evidence" value="ECO:0007669"/>
    <property type="project" value="TreeGrafter"/>
</dbReference>
<dbReference type="FunCoup" id="A0A7L9FK59">
    <property type="interactions" value="112"/>
</dbReference>
<dbReference type="CDD" id="cd01277">
    <property type="entry name" value="HINT_subgroup"/>
    <property type="match status" value="1"/>
</dbReference>
<dbReference type="InterPro" id="IPR036265">
    <property type="entry name" value="HIT-like_sf"/>
</dbReference>
<evidence type="ECO:0000256" key="1">
    <source>
        <dbReference type="PIRSR" id="PIRSR601310-1"/>
    </source>
</evidence>
<dbReference type="PROSITE" id="PS51084">
    <property type="entry name" value="HIT_2"/>
    <property type="match status" value="1"/>
</dbReference>
<dbReference type="GeneID" id="59148774"/>
<feature type="domain" description="HIT" evidence="4">
    <location>
        <begin position="6"/>
        <end position="116"/>
    </location>
</feature>
<gene>
    <name evidence="5" type="ORF">IG193_02720</name>
</gene>
<evidence type="ECO:0000256" key="3">
    <source>
        <dbReference type="PROSITE-ProRule" id="PRU00464"/>
    </source>
</evidence>
<evidence type="ECO:0000256" key="2">
    <source>
        <dbReference type="PIRSR" id="PIRSR601310-3"/>
    </source>
</evidence>
<dbReference type="Proteomes" id="UP000594121">
    <property type="component" value="Chromosome"/>
</dbReference>
<dbReference type="InterPro" id="IPR001310">
    <property type="entry name" value="Histidine_triad_HIT"/>
</dbReference>
<feature type="active site" description="Tele-AMP-histidine intermediate" evidence="1">
    <location>
        <position position="100"/>
    </location>
</feature>
<dbReference type="EMBL" id="CP062310">
    <property type="protein sequence ID" value="QOJ79393.1"/>
    <property type="molecule type" value="Genomic_DNA"/>
</dbReference>
<proteinExistence type="predicted"/>
<sequence length="133" mass="14950">MSGECVFCRIALREQESFIVYEDEEFMVFLDKYPITLGHALVAPKRHYVNIFDMPEESVARAFVLARKVAEAQLKALGATGVRIVMNNGRDAGQEIMHAHIHVVPYGVPRLGRRELDRREGEKVAAVLRGSLA</sequence>
<dbReference type="PANTHER" id="PTHR46648">
    <property type="entry name" value="HIT FAMILY PROTEIN 1"/>
    <property type="match status" value="1"/>
</dbReference>
<dbReference type="PRINTS" id="PR00332">
    <property type="entry name" value="HISTRIAD"/>
</dbReference>
<name>A0A7L9FK59_9CREN</name>
<dbReference type="Pfam" id="PF01230">
    <property type="entry name" value="HIT"/>
    <property type="match status" value="1"/>
</dbReference>
<dbReference type="RefSeq" id="WP_192819365.1">
    <property type="nucleotide sequence ID" value="NZ_CP062310.1"/>
</dbReference>
<dbReference type="Gene3D" id="3.30.428.10">
    <property type="entry name" value="HIT-like"/>
    <property type="match status" value="1"/>
</dbReference>
<reference evidence="5 6" key="1">
    <citation type="submission" date="2020-10" db="EMBL/GenBank/DDBJ databases">
        <title>Thermofilum lucidum 3507LT sp. nov. a novel member of Thermofilaceae family isolated from Chile hot spring, and proposal of description order Thermofilales.</title>
        <authorList>
            <person name="Zayulina K.S."/>
            <person name="Elcheninov A.G."/>
            <person name="Toshchakov S.V."/>
            <person name="Kublanov I.V."/>
        </authorList>
    </citation>
    <scope>NUCLEOTIDE SEQUENCE [LARGE SCALE GENOMIC DNA]</scope>
    <source>
        <strain evidence="5 6">3507LT</strain>
    </source>
</reference>